<protein>
    <submittedName>
        <fullName evidence="1">Uncharacterized protein</fullName>
    </submittedName>
</protein>
<dbReference type="Proteomes" id="UP000299102">
    <property type="component" value="Unassembled WGS sequence"/>
</dbReference>
<proteinExistence type="predicted"/>
<dbReference type="AlphaFoldDB" id="A0A4C1YDW0"/>
<evidence type="ECO:0000313" key="1">
    <source>
        <dbReference type="EMBL" id="GBP73174.1"/>
    </source>
</evidence>
<evidence type="ECO:0000313" key="2">
    <source>
        <dbReference type="Proteomes" id="UP000299102"/>
    </source>
</evidence>
<sequence>MWQKHTASAPSQLVKISDAAECGRLYSPSGARGAAGCAAQVSRVHKLVGAGRPEPADVRPRAATIKTFPLYPK</sequence>
<organism evidence="1 2">
    <name type="scientific">Eumeta variegata</name>
    <name type="common">Bagworm moth</name>
    <name type="synonym">Eumeta japonica</name>
    <dbReference type="NCBI Taxonomy" id="151549"/>
    <lineage>
        <taxon>Eukaryota</taxon>
        <taxon>Metazoa</taxon>
        <taxon>Ecdysozoa</taxon>
        <taxon>Arthropoda</taxon>
        <taxon>Hexapoda</taxon>
        <taxon>Insecta</taxon>
        <taxon>Pterygota</taxon>
        <taxon>Neoptera</taxon>
        <taxon>Endopterygota</taxon>
        <taxon>Lepidoptera</taxon>
        <taxon>Glossata</taxon>
        <taxon>Ditrysia</taxon>
        <taxon>Tineoidea</taxon>
        <taxon>Psychidae</taxon>
        <taxon>Oiketicinae</taxon>
        <taxon>Eumeta</taxon>
    </lineage>
</organism>
<name>A0A4C1YDW0_EUMVA</name>
<keyword evidence="2" id="KW-1185">Reference proteome</keyword>
<comment type="caution">
    <text evidence="1">The sequence shown here is derived from an EMBL/GenBank/DDBJ whole genome shotgun (WGS) entry which is preliminary data.</text>
</comment>
<gene>
    <name evidence="1" type="ORF">EVAR_59063_1</name>
</gene>
<reference evidence="1 2" key="1">
    <citation type="journal article" date="2019" name="Commun. Biol.">
        <title>The bagworm genome reveals a unique fibroin gene that provides high tensile strength.</title>
        <authorList>
            <person name="Kono N."/>
            <person name="Nakamura H."/>
            <person name="Ohtoshi R."/>
            <person name="Tomita M."/>
            <person name="Numata K."/>
            <person name="Arakawa K."/>
        </authorList>
    </citation>
    <scope>NUCLEOTIDE SEQUENCE [LARGE SCALE GENOMIC DNA]</scope>
</reference>
<accession>A0A4C1YDW0</accession>
<dbReference type="EMBL" id="BGZK01001164">
    <property type="protein sequence ID" value="GBP73174.1"/>
    <property type="molecule type" value="Genomic_DNA"/>
</dbReference>